<name>A0A1S1YWR4_FLAPC</name>
<proteinExistence type="predicted"/>
<dbReference type="RefSeq" id="WP_044225408.1">
    <property type="nucleotide sequence ID" value="NZ_JRYR02000001.1"/>
</dbReference>
<evidence type="ECO:0000313" key="1">
    <source>
        <dbReference type="EMBL" id="OHX65457.1"/>
    </source>
</evidence>
<keyword evidence="2" id="KW-1185">Reference proteome</keyword>
<reference evidence="1 2" key="1">
    <citation type="journal article" date="2012" name="Int. J. Syst. Evol. Microbiol.">
        <title>Flammeovirga pacifica sp. nov., isolated from deep-sea sediment.</title>
        <authorList>
            <person name="Xu H."/>
            <person name="Fu Y."/>
            <person name="Yang N."/>
            <person name="Ding Z."/>
            <person name="Lai Q."/>
            <person name="Zeng R."/>
        </authorList>
    </citation>
    <scope>NUCLEOTIDE SEQUENCE [LARGE SCALE GENOMIC DNA]</scope>
    <source>
        <strain evidence="2">DSM 24597 / LMG 26175 / WPAGA1</strain>
    </source>
</reference>
<sequence length="155" mass="18288">MVLSKGISGFDSFDNNKIEEELWKQSIQSFFSVKAEINFSERYSYNYHIIEYQNSLYLLLKNKYSDFYAVAEVIDDEEEYHKIPKHRFINHSEIVSFLDAMGFQSIEEKLLSLNIDTANPLITSLLQNLSKDELKQFSKKKPQNIAQIVFNDWKK</sequence>
<dbReference type="EMBL" id="JRYR02000001">
    <property type="protein sequence ID" value="OHX65457.1"/>
    <property type="molecule type" value="Genomic_DNA"/>
</dbReference>
<dbReference type="STRING" id="915059.NH26_03385"/>
<gene>
    <name evidence="1" type="ORF">NH26_03385</name>
</gene>
<dbReference type="Proteomes" id="UP000179797">
    <property type="component" value="Unassembled WGS sequence"/>
</dbReference>
<dbReference type="OrthoDB" id="1441906at2"/>
<organism evidence="1 2">
    <name type="scientific">Flammeovirga pacifica</name>
    <dbReference type="NCBI Taxonomy" id="915059"/>
    <lineage>
        <taxon>Bacteria</taxon>
        <taxon>Pseudomonadati</taxon>
        <taxon>Bacteroidota</taxon>
        <taxon>Cytophagia</taxon>
        <taxon>Cytophagales</taxon>
        <taxon>Flammeovirgaceae</taxon>
        <taxon>Flammeovirga</taxon>
    </lineage>
</organism>
<comment type="caution">
    <text evidence="1">The sequence shown here is derived from an EMBL/GenBank/DDBJ whole genome shotgun (WGS) entry which is preliminary data.</text>
</comment>
<dbReference type="AlphaFoldDB" id="A0A1S1YWR4"/>
<accession>A0A1S1YWR4</accession>
<evidence type="ECO:0000313" key="2">
    <source>
        <dbReference type="Proteomes" id="UP000179797"/>
    </source>
</evidence>
<protein>
    <submittedName>
        <fullName evidence="1">Uncharacterized protein</fullName>
    </submittedName>
</protein>